<dbReference type="RefSeq" id="WP_135833250.1">
    <property type="nucleotide sequence ID" value="NZ_CP038462.1"/>
</dbReference>
<dbReference type="KEGG" id="ndp:E2C04_15300"/>
<reference evidence="2 3" key="1">
    <citation type="journal article" date="2008" name="Int. J. Syst. Evol. Microbiol.">
        <title>Nocardioides daphniae sp. nov., isolated from Daphnia cucullata (Crustacea: Cladocera).</title>
        <authorList>
            <person name="Toth E.M."/>
            <person name="Keki Z."/>
            <person name="Homonnay Z.G."/>
            <person name="Borsodi A.K."/>
            <person name="Marialigeti K."/>
            <person name="Schumann P."/>
        </authorList>
    </citation>
    <scope>NUCLEOTIDE SEQUENCE [LARGE SCALE GENOMIC DNA]</scope>
    <source>
        <strain evidence="2 3">JCM 16608</strain>
    </source>
</reference>
<accession>A0A4P7UD74</accession>
<evidence type="ECO:0000256" key="1">
    <source>
        <dbReference type="SAM" id="MobiDB-lite"/>
    </source>
</evidence>
<protein>
    <submittedName>
        <fullName evidence="2">Uncharacterized protein</fullName>
    </submittedName>
</protein>
<sequence length="73" mass="7517">MSDAPSPAVPTPPVPPAWSAFVDDATLLTPDAAPTPRRPRPTPRCATAAPARSPCATPTCRCCAASPTRCGWC</sequence>
<feature type="compositionally biased region" description="Low complexity" evidence="1">
    <location>
        <begin position="43"/>
        <end position="56"/>
    </location>
</feature>
<name>A0A4P7UD74_9ACTN</name>
<dbReference type="EMBL" id="CP038462">
    <property type="protein sequence ID" value="QCC78212.1"/>
    <property type="molecule type" value="Genomic_DNA"/>
</dbReference>
<dbReference type="Proteomes" id="UP000297025">
    <property type="component" value="Chromosome"/>
</dbReference>
<proteinExistence type="predicted"/>
<gene>
    <name evidence="2" type="ORF">E2C04_15300</name>
</gene>
<evidence type="ECO:0000313" key="2">
    <source>
        <dbReference type="EMBL" id="QCC78212.1"/>
    </source>
</evidence>
<evidence type="ECO:0000313" key="3">
    <source>
        <dbReference type="Proteomes" id="UP000297025"/>
    </source>
</evidence>
<dbReference type="AlphaFoldDB" id="A0A4P7UD74"/>
<feature type="region of interest" description="Disordered" evidence="1">
    <location>
        <begin position="29"/>
        <end position="56"/>
    </location>
</feature>
<organism evidence="2 3">
    <name type="scientific">Nocardioides daphniae</name>
    <dbReference type="NCBI Taxonomy" id="402297"/>
    <lineage>
        <taxon>Bacteria</taxon>
        <taxon>Bacillati</taxon>
        <taxon>Actinomycetota</taxon>
        <taxon>Actinomycetes</taxon>
        <taxon>Propionibacteriales</taxon>
        <taxon>Nocardioidaceae</taxon>
        <taxon>Nocardioides</taxon>
    </lineage>
</organism>